<name>A0A4V3C4P8_9BACT</name>
<keyword evidence="2" id="KW-1185">Reference proteome</keyword>
<sequence>MKRIHVNLIISTITALLLSACSSKNEVQPALKKRYILSNEYNSTNNNASIKYFVNDVPATLGDASTSKIYGEDLEVVGTDVYVLASKQPISGGAYAAVIYKNGVELQTVPLASGIYYNCLAVSGNDIYMVGTDFPSGGVPKIIQWKNGTVTSITTNTGASATEARPYDLIIEGGNVYIAGFETATGSPYNRLPKYWKNGVAVTLSSGAGSYSAVHRILVSGNDIFCAGDSEGKPVYWKNGAINSLGTSNGWCYGIAVSGADVYTAGAVSTGSNIYNAVSWKNGIPTMLSNITAQGTVSVYGIGVDGNDVYVIGSVPDPANNGAKSVFWKNGILTELPTVTGNNGYAYRLVIK</sequence>
<evidence type="ECO:0000313" key="1">
    <source>
        <dbReference type="EMBL" id="TDO26838.1"/>
    </source>
</evidence>
<evidence type="ECO:0000313" key="2">
    <source>
        <dbReference type="Proteomes" id="UP000295741"/>
    </source>
</evidence>
<dbReference type="OrthoDB" id="708305at2"/>
<dbReference type="AlphaFoldDB" id="A0A4V3C4P8"/>
<organism evidence="1 2">
    <name type="scientific">Sediminibacterium goheungense</name>
    <dbReference type="NCBI Taxonomy" id="1086393"/>
    <lineage>
        <taxon>Bacteria</taxon>
        <taxon>Pseudomonadati</taxon>
        <taxon>Bacteroidota</taxon>
        <taxon>Chitinophagia</taxon>
        <taxon>Chitinophagales</taxon>
        <taxon>Chitinophagaceae</taxon>
        <taxon>Sediminibacterium</taxon>
    </lineage>
</organism>
<protein>
    <recommendedName>
        <fullName evidence="3">Beta-propeller repeat-containing protein</fullName>
    </recommendedName>
</protein>
<dbReference type="RefSeq" id="WP_133474713.1">
    <property type="nucleotide sequence ID" value="NZ_SNWP01000011.1"/>
</dbReference>
<gene>
    <name evidence="1" type="ORF">BC659_2150</name>
</gene>
<dbReference type="Proteomes" id="UP000295741">
    <property type="component" value="Unassembled WGS sequence"/>
</dbReference>
<accession>A0A4V3C4P8</accession>
<dbReference type="PROSITE" id="PS51257">
    <property type="entry name" value="PROKAR_LIPOPROTEIN"/>
    <property type="match status" value="1"/>
</dbReference>
<dbReference type="EMBL" id="SNWP01000011">
    <property type="protein sequence ID" value="TDO26838.1"/>
    <property type="molecule type" value="Genomic_DNA"/>
</dbReference>
<reference evidence="1 2" key="1">
    <citation type="submission" date="2019-03" db="EMBL/GenBank/DDBJ databases">
        <title>Genomic Encyclopedia of Archaeal and Bacterial Type Strains, Phase II (KMG-II): from individual species to whole genera.</title>
        <authorList>
            <person name="Goeker M."/>
        </authorList>
    </citation>
    <scope>NUCLEOTIDE SEQUENCE [LARGE SCALE GENOMIC DNA]</scope>
    <source>
        <strain evidence="1 2">DSM 28323</strain>
    </source>
</reference>
<evidence type="ECO:0008006" key="3">
    <source>
        <dbReference type="Google" id="ProtNLM"/>
    </source>
</evidence>
<proteinExistence type="predicted"/>
<comment type="caution">
    <text evidence="1">The sequence shown here is derived from an EMBL/GenBank/DDBJ whole genome shotgun (WGS) entry which is preliminary data.</text>
</comment>